<feature type="domain" description="EGF-like" evidence="3">
    <location>
        <begin position="87"/>
        <end position="122"/>
    </location>
</feature>
<organism evidence="4">
    <name type="scientific">Wuchereria bancrofti</name>
    <dbReference type="NCBI Taxonomy" id="6293"/>
    <lineage>
        <taxon>Eukaryota</taxon>
        <taxon>Metazoa</taxon>
        <taxon>Ecdysozoa</taxon>
        <taxon>Nematoda</taxon>
        <taxon>Chromadorea</taxon>
        <taxon>Rhabditida</taxon>
        <taxon>Spirurina</taxon>
        <taxon>Spiruromorpha</taxon>
        <taxon>Filarioidea</taxon>
        <taxon>Onchocercidae</taxon>
        <taxon>Wuchereria</taxon>
    </lineage>
</organism>
<protein>
    <submittedName>
        <fullName evidence="4">EGF-like domain-containing protein</fullName>
    </submittedName>
</protein>
<proteinExistence type="predicted"/>
<accession>A0A1I8EFY9</accession>
<reference evidence="4" key="1">
    <citation type="submission" date="2016-11" db="UniProtKB">
        <authorList>
            <consortium name="WormBaseParasite"/>
        </authorList>
    </citation>
    <scope>IDENTIFICATION</scope>
    <source>
        <strain evidence="4">pt0022</strain>
    </source>
</reference>
<evidence type="ECO:0000256" key="2">
    <source>
        <dbReference type="SAM" id="Phobius"/>
    </source>
</evidence>
<evidence type="ECO:0000259" key="3">
    <source>
        <dbReference type="PROSITE" id="PS50026"/>
    </source>
</evidence>
<comment type="caution">
    <text evidence="1">Lacks conserved residue(s) required for the propagation of feature annotation.</text>
</comment>
<keyword evidence="2" id="KW-0812">Transmembrane</keyword>
<keyword evidence="2" id="KW-1133">Transmembrane helix</keyword>
<keyword evidence="1" id="KW-0245">EGF-like domain</keyword>
<evidence type="ECO:0000256" key="1">
    <source>
        <dbReference type="PROSITE-ProRule" id="PRU00076"/>
    </source>
</evidence>
<evidence type="ECO:0000313" key="4">
    <source>
        <dbReference type="WBParaSite" id="maker-PairedContig_1878-snap-gene-1.18-mRNA-1"/>
    </source>
</evidence>
<dbReference type="AlphaFoldDB" id="A0A1I8EFY9"/>
<dbReference type="PROSITE" id="PS50026">
    <property type="entry name" value="EGF_3"/>
    <property type="match status" value="1"/>
</dbReference>
<dbReference type="STRING" id="6293.A0A1I8EFY9"/>
<keyword evidence="1" id="KW-1015">Disulfide bond</keyword>
<dbReference type="PROSITE" id="PS00022">
    <property type="entry name" value="EGF_1"/>
    <property type="match status" value="1"/>
</dbReference>
<dbReference type="InterPro" id="IPR000742">
    <property type="entry name" value="EGF"/>
</dbReference>
<feature type="disulfide bond" evidence="1">
    <location>
        <begin position="112"/>
        <end position="121"/>
    </location>
</feature>
<feature type="transmembrane region" description="Helical" evidence="2">
    <location>
        <begin position="192"/>
        <end position="212"/>
    </location>
</feature>
<dbReference type="WBParaSite" id="maker-PairedContig_1878-snap-gene-1.18-mRNA-1">
    <property type="protein sequence ID" value="maker-PairedContig_1878-snap-gene-1.18-mRNA-1"/>
    <property type="gene ID" value="maker-PairedContig_1878-snap-gene-1.18"/>
</dbReference>
<dbReference type="Gene3D" id="2.10.25.10">
    <property type="entry name" value="Laminin"/>
    <property type="match status" value="1"/>
</dbReference>
<sequence length="284" mass="33754">MIGRGCHMVYQLEFVMIQIAYFLINHVFVMKIGVIVEVIIQCNDRGEFRNGHCHCAGHFFGSQCQYVSRCDHGKRKHGRCLCNDGWKGDYCHDIICQHGYPDVNNKSESCVCPARFTGTHCDRCSQKGPKIRPYPECNIDISKSKAKQQRQEAETQVLSFCTTKSYINDTYRFIHLIPKFFFSKSIPFRLRLRIMGVTSFLLLFLLITMIFFHRRRIYKRKRSERQNLRKREYEIRKTVLEKAAGTTERLNVEHRTEYVEEEDRNYRDHIRTNRRLSHFPKLPK</sequence>
<keyword evidence="2" id="KW-0472">Membrane</keyword>
<name>A0A1I8EFY9_WUCBA</name>